<dbReference type="InterPro" id="IPR011990">
    <property type="entry name" value="TPR-like_helical_dom_sf"/>
</dbReference>
<gene>
    <name evidence="1" type="ORF">HID58_065821</name>
</gene>
<protein>
    <recommendedName>
        <fullName evidence="3">Tetratricopeptide repeat protein 38</fullName>
    </recommendedName>
</protein>
<proteinExistence type="predicted"/>
<name>A0ABQ7ZDX2_BRANA</name>
<sequence>MDKTLRCVRWGYEVNASSDECINAIDSYFHQVLSYGRNWKVILEAPLDDKDCVLGNVLAAHYLSSSDHSKANTYVEAARSNIEQSTPYEKAVFEAVSYLISEDRDYDLALELHTQLLQRFPKDLASLKRAQVLCFYMGQPAPFLSLVQQVLPVNQEESYIHGMLAFPLLELGRMEEAAAASRKGYEINKEDAWAHHCLCHVLQHECKFKEAVEFMEELSESWQSCSSFLYTHNWWHIALCYLEGGSPMSKIEEIYDNHIWKELEKGDAVPPEVYLNAIALLLRLDVGDALKGSFEDRLKLLAARLTDQENWYMSWHLDILIVWALAKVGETSRARELLEGLKLRLSKMNKKKQQVMQKGIQLGEAVYEYAKGNYKQALELLGSDFNAFGYKITGASDEQIDVFNEMWCQLLLKTGQSKTAKEVIRERTKENWYMSWHLDILIVWALAKVGEYSKAHELLEGLKLRLSKMNKKKQEVMKRGIQLGEAVYEYAKGDYKQALELLGSDFNAFGYKIIGASDEQIDVFNEIWCQLQRSDKREDQGQRWCSFHVAFTEESVKKIRILEGGENRSSKTAAGGSTTKRCKGLAKTFKNMATTYRPGHVALPPYTVNPSTAQHLRAHAPRNVLPMNQEESYIQGMHAFPLLELGRMEEDAAASRKGYEINKKGAWAHHCVYLNAIGLLLRLDVRDALKGSIGDRLKLLADRLTDQVIGASDEQIDVFNEMWCQLLLKTGQSKNGTACCRYITMNALDYDSMMYASQRSDKREDQGQRWCSFHVAFAGRISHSFIMCQWNLVMRKKLCREKSYTMVGDAEAESAGERELRSLNLLISNSASSSSS</sequence>
<accession>A0ABQ7ZDX2</accession>
<dbReference type="CDD" id="cd05804">
    <property type="entry name" value="StaR_like"/>
    <property type="match status" value="1"/>
</dbReference>
<dbReference type="EMBL" id="JAGKQM010000015">
    <property type="protein sequence ID" value="KAH0878427.1"/>
    <property type="molecule type" value="Genomic_DNA"/>
</dbReference>
<evidence type="ECO:0000313" key="2">
    <source>
        <dbReference type="Proteomes" id="UP000824890"/>
    </source>
</evidence>
<dbReference type="Proteomes" id="UP000824890">
    <property type="component" value="Unassembled WGS sequence"/>
</dbReference>
<keyword evidence="2" id="KW-1185">Reference proteome</keyword>
<comment type="caution">
    <text evidence="1">The sequence shown here is derived from an EMBL/GenBank/DDBJ whole genome shotgun (WGS) entry which is preliminary data.</text>
</comment>
<dbReference type="InterPro" id="IPR033891">
    <property type="entry name" value="TTC38"/>
</dbReference>
<organism evidence="1 2">
    <name type="scientific">Brassica napus</name>
    <name type="common">Rape</name>
    <dbReference type="NCBI Taxonomy" id="3708"/>
    <lineage>
        <taxon>Eukaryota</taxon>
        <taxon>Viridiplantae</taxon>
        <taxon>Streptophyta</taxon>
        <taxon>Embryophyta</taxon>
        <taxon>Tracheophyta</taxon>
        <taxon>Spermatophyta</taxon>
        <taxon>Magnoliopsida</taxon>
        <taxon>eudicotyledons</taxon>
        <taxon>Gunneridae</taxon>
        <taxon>Pentapetalae</taxon>
        <taxon>rosids</taxon>
        <taxon>malvids</taxon>
        <taxon>Brassicales</taxon>
        <taxon>Brassicaceae</taxon>
        <taxon>Brassiceae</taxon>
        <taxon>Brassica</taxon>
    </lineage>
</organism>
<reference evidence="1 2" key="1">
    <citation type="submission" date="2021-05" db="EMBL/GenBank/DDBJ databases">
        <title>Genome Assembly of Synthetic Allotetraploid Brassica napus Reveals Homoeologous Exchanges between Subgenomes.</title>
        <authorList>
            <person name="Davis J.T."/>
        </authorList>
    </citation>
    <scope>NUCLEOTIDE SEQUENCE [LARGE SCALE GENOMIC DNA]</scope>
    <source>
        <strain evidence="2">cv. Da-Ae</strain>
        <tissue evidence="1">Seedling</tissue>
    </source>
</reference>
<evidence type="ECO:0008006" key="3">
    <source>
        <dbReference type="Google" id="ProtNLM"/>
    </source>
</evidence>
<dbReference type="Gene3D" id="1.25.40.10">
    <property type="entry name" value="Tetratricopeptide repeat domain"/>
    <property type="match status" value="1"/>
</dbReference>
<dbReference type="PANTHER" id="PTHR16263:SF9">
    <property type="entry name" value="TETRATRICOPEPTIDE REPEAT PROTEIN 38"/>
    <property type="match status" value="1"/>
</dbReference>
<dbReference type="PANTHER" id="PTHR16263">
    <property type="entry name" value="TETRATRICOPEPTIDE REPEAT PROTEIN 38"/>
    <property type="match status" value="1"/>
</dbReference>
<evidence type="ECO:0000313" key="1">
    <source>
        <dbReference type="EMBL" id="KAH0878427.1"/>
    </source>
</evidence>
<dbReference type="SUPFAM" id="SSF48452">
    <property type="entry name" value="TPR-like"/>
    <property type="match status" value="1"/>
</dbReference>